<keyword evidence="3" id="KW-1185">Reference proteome</keyword>
<dbReference type="GO" id="GO:0005829">
    <property type="term" value="C:cytosol"/>
    <property type="evidence" value="ECO:0007669"/>
    <property type="project" value="TreeGrafter"/>
</dbReference>
<dbReference type="FunFam" id="3.30.1330.40:FF:000004">
    <property type="entry name" value="Translation initiation inhibitor"/>
    <property type="match status" value="1"/>
</dbReference>
<dbReference type="EMBL" id="CP144546">
    <property type="protein sequence ID" value="WVW85852.1"/>
    <property type="molecule type" value="Genomic_DNA"/>
</dbReference>
<dbReference type="RefSeq" id="XP_019044457.1">
    <property type="nucleotide sequence ID" value="XM_019192980.1"/>
</dbReference>
<organism evidence="1">
    <name type="scientific">Kwoniella bestiolae CBS 10118</name>
    <dbReference type="NCBI Taxonomy" id="1296100"/>
    <lineage>
        <taxon>Eukaryota</taxon>
        <taxon>Fungi</taxon>
        <taxon>Dikarya</taxon>
        <taxon>Basidiomycota</taxon>
        <taxon>Agaricomycotina</taxon>
        <taxon>Tremellomycetes</taxon>
        <taxon>Tremellales</taxon>
        <taxon>Cryptococcaceae</taxon>
        <taxon>Kwoniella</taxon>
    </lineage>
</organism>
<sequence>MSAPTKITISNEQFPIKPHNSPAVKIGNLVFCSGQVGMGEIKAATRESLGNLKKVLELSGSSLEKVVKYNVFLKDMDEMLTMNEAFVAFLPDPKPARTCIQAGKLPGGPNASIEIECVAEL</sequence>
<dbReference type="GO" id="GO:0019239">
    <property type="term" value="F:deaminase activity"/>
    <property type="evidence" value="ECO:0007669"/>
    <property type="project" value="TreeGrafter"/>
</dbReference>
<dbReference type="Proteomes" id="UP000092730">
    <property type="component" value="Chromosome 6"/>
</dbReference>
<dbReference type="Gene3D" id="3.30.1330.40">
    <property type="entry name" value="RutC-like"/>
    <property type="match status" value="1"/>
</dbReference>
<dbReference type="PANTHER" id="PTHR11803">
    <property type="entry name" value="2-IMINOBUTANOATE/2-IMINOPROPANOATE DEAMINASE RIDA"/>
    <property type="match status" value="1"/>
</dbReference>
<reference evidence="1" key="1">
    <citation type="submission" date="2013-07" db="EMBL/GenBank/DDBJ databases">
        <title>The Genome Sequence of Cryptococcus bestiolae CBS10118.</title>
        <authorList>
            <consortium name="The Broad Institute Genome Sequencing Platform"/>
            <person name="Cuomo C."/>
            <person name="Litvintseva A."/>
            <person name="Chen Y."/>
            <person name="Heitman J."/>
            <person name="Sun S."/>
            <person name="Springer D."/>
            <person name="Dromer F."/>
            <person name="Young S.K."/>
            <person name="Zeng Q."/>
            <person name="Gargeya S."/>
            <person name="Fitzgerald M."/>
            <person name="Abouelleil A."/>
            <person name="Alvarado L."/>
            <person name="Berlin A.M."/>
            <person name="Chapman S.B."/>
            <person name="Dewar J."/>
            <person name="Goldberg J."/>
            <person name="Griggs A."/>
            <person name="Gujja S."/>
            <person name="Hansen M."/>
            <person name="Howarth C."/>
            <person name="Imamovic A."/>
            <person name="Larimer J."/>
            <person name="McCowan C."/>
            <person name="Murphy C."/>
            <person name="Pearson M."/>
            <person name="Priest M."/>
            <person name="Roberts A."/>
            <person name="Saif S."/>
            <person name="Shea T."/>
            <person name="Sykes S."/>
            <person name="Wortman J."/>
            <person name="Nusbaum C."/>
            <person name="Birren B."/>
        </authorList>
    </citation>
    <scope>NUCLEOTIDE SEQUENCE [LARGE SCALE GENOMIC DNA]</scope>
    <source>
        <strain evidence="1">CBS 10118</strain>
    </source>
</reference>
<dbReference type="InterPro" id="IPR035959">
    <property type="entry name" value="RutC-like_sf"/>
</dbReference>
<dbReference type="KEGG" id="kbi:30210767"/>
<evidence type="ECO:0000313" key="3">
    <source>
        <dbReference type="Proteomes" id="UP000092730"/>
    </source>
</evidence>
<gene>
    <name evidence="1" type="ORF">I302_06368</name>
    <name evidence="2" type="ORF">I302_107890</name>
</gene>
<dbReference type="InterPro" id="IPR006175">
    <property type="entry name" value="YjgF/YER057c/UK114"/>
</dbReference>
<evidence type="ECO:0000313" key="2">
    <source>
        <dbReference type="EMBL" id="WVW85852.1"/>
    </source>
</evidence>
<accession>A0A1B9FX93</accession>
<evidence type="ECO:0000313" key="1">
    <source>
        <dbReference type="EMBL" id="OCF23387.1"/>
    </source>
</evidence>
<protein>
    <submittedName>
        <fullName evidence="1">Uncharacterized protein</fullName>
    </submittedName>
</protein>
<dbReference type="GO" id="GO:0005739">
    <property type="term" value="C:mitochondrion"/>
    <property type="evidence" value="ECO:0007669"/>
    <property type="project" value="TreeGrafter"/>
</dbReference>
<dbReference type="EMBL" id="KI894023">
    <property type="protein sequence ID" value="OCF23387.1"/>
    <property type="molecule type" value="Genomic_DNA"/>
</dbReference>
<dbReference type="STRING" id="1296100.A0A1B9FX93"/>
<dbReference type="OrthoDB" id="309640at2759"/>
<dbReference type="VEuPathDB" id="FungiDB:I302_06368"/>
<reference evidence="2" key="2">
    <citation type="submission" date="2013-07" db="EMBL/GenBank/DDBJ databases">
        <authorList>
            <consortium name="The Broad Institute Genome Sequencing Platform"/>
            <person name="Cuomo C."/>
            <person name="Litvintseva A."/>
            <person name="Chen Y."/>
            <person name="Heitman J."/>
            <person name="Sun S."/>
            <person name="Springer D."/>
            <person name="Dromer F."/>
            <person name="Young S.K."/>
            <person name="Zeng Q."/>
            <person name="Gargeya S."/>
            <person name="Fitzgerald M."/>
            <person name="Abouelleil A."/>
            <person name="Alvarado L."/>
            <person name="Berlin A.M."/>
            <person name="Chapman S.B."/>
            <person name="Dewar J."/>
            <person name="Goldberg J."/>
            <person name="Griggs A."/>
            <person name="Gujja S."/>
            <person name="Hansen M."/>
            <person name="Howarth C."/>
            <person name="Imamovic A."/>
            <person name="Larimer J."/>
            <person name="McCowan C."/>
            <person name="Murphy C."/>
            <person name="Pearson M."/>
            <person name="Priest M."/>
            <person name="Roberts A."/>
            <person name="Saif S."/>
            <person name="Shea T."/>
            <person name="Sykes S."/>
            <person name="Wortman J."/>
            <person name="Nusbaum C."/>
            <person name="Birren B."/>
        </authorList>
    </citation>
    <scope>NUCLEOTIDE SEQUENCE</scope>
    <source>
        <strain evidence="2">CBS 10118</strain>
    </source>
</reference>
<reference evidence="2" key="4">
    <citation type="submission" date="2024-02" db="EMBL/GenBank/DDBJ databases">
        <title>Comparative genomics of Cryptococcus and Kwoniella reveals pathogenesis evolution and contrasting modes of karyotype evolution via chromosome fusion or intercentromeric recombination.</title>
        <authorList>
            <person name="Coelho M.A."/>
            <person name="David-Palma M."/>
            <person name="Shea T."/>
            <person name="Bowers K."/>
            <person name="McGinley-Smith S."/>
            <person name="Mohammad A.W."/>
            <person name="Gnirke A."/>
            <person name="Yurkov A.M."/>
            <person name="Nowrousian M."/>
            <person name="Sun S."/>
            <person name="Cuomo C.A."/>
            <person name="Heitman J."/>
        </authorList>
    </citation>
    <scope>NUCLEOTIDE SEQUENCE</scope>
    <source>
        <strain evidence="2">CBS 10118</strain>
    </source>
</reference>
<dbReference type="AlphaFoldDB" id="A0A1B9FX93"/>
<dbReference type="CDD" id="cd00448">
    <property type="entry name" value="YjgF_YER057c_UK114_family"/>
    <property type="match status" value="1"/>
</dbReference>
<proteinExistence type="predicted"/>
<reference evidence="1" key="3">
    <citation type="submission" date="2014-01" db="EMBL/GenBank/DDBJ databases">
        <title>Evolution of pathogenesis and genome organization in the Tremellales.</title>
        <authorList>
            <person name="Cuomo C."/>
            <person name="Litvintseva A."/>
            <person name="Heitman J."/>
            <person name="Chen Y."/>
            <person name="Sun S."/>
            <person name="Springer D."/>
            <person name="Dromer F."/>
            <person name="Young S."/>
            <person name="Zeng Q."/>
            <person name="Chapman S."/>
            <person name="Gujja S."/>
            <person name="Saif S."/>
            <person name="Birren B."/>
        </authorList>
    </citation>
    <scope>NUCLEOTIDE SEQUENCE</scope>
    <source>
        <strain evidence="1">CBS 10118</strain>
    </source>
</reference>
<dbReference type="PANTHER" id="PTHR11803:SF12">
    <property type="entry name" value="TRANSLATION INITIATION INHIBITOR"/>
    <property type="match status" value="1"/>
</dbReference>
<dbReference type="Pfam" id="PF01042">
    <property type="entry name" value="Ribonuc_L-PSP"/>
    <property type="match status" value="1"/>
</dbReference>
<dbReference type="GeneID" id="30210767"/>
<name>A0A1B9FX93_9TREE</name>
<dbReference type="SUPFAM" id="SSF55298">
    <property type="entry name" value="YjgF-like"/>
    <property type="match status" value="1"/>
</dbReference>